<dbReference type="SUPFAM" id="SSF51338">
    <property type="entry name" value="Composite domain of metallo-dependent hydrolases"/>
    <property type="match status" value="1"/>
</dbReference>
<gene>
    <name evidence="2" type="ORF">S01H1_01630</name>
</gene>
<dbReference type="CDD" id="cd01299">
    <property type="entry name" value="Met_dep_hydrolase_A"/>
    <property type="match status" value="1"/>
</dbReference>
<accession>X0TZU1</accession>
<protein>
    <recommendedName>
        <fullName evidence="1">Amidohydrolase-related domain-containing protein</fullName>
    </recommendedName>
</protein>
<feature type="domain" description="Amidohydrolase-related" evidence="1">
    <location>
        <begin position="56"/>
        <end position="390"/>
    </location>
</feature>
<dbReference type="PANTHER" id="PTHR43135:SF3">
    <property type="entry name" value="ALPHA-D-RIBOSE 1-METHYLPHOSPHONATE 5-TRIPHOSPHATE DIPHOSPHATASE"/>
    <property type="match status" value="1"/>
</dbReference>
<dbReference type="InterPro" id="IPR057744">
    <property type="entry name" value="OTAase-like"/>
</dbReference>
<evidence type="ECO:0000313" key="2">
    <source>
        <dbReference type="EMBL" id="GAF81685.1"/>
    </source>
</evidence>
<dbReference type="InterPro" id="IPR051781">
    <property type="entry name" value="Metallo-dep_Hydrolase"/>
</dbReference>
<name>X0TZU1_9ZZZZ</name>
<dbReference type="InterPro" id="IPR032466">
    <property type="entry name" value="Metal_Hydrolase"/>
</dbReference>
<dbReference type="SUPFAM" id="SSF51556">
    <property type="entry name" value="Metallo-dependent hydrolases"/>
    <property type="match status" value="1"/>
</dbReference>
<organism evidence="2">
    <name type="scientific">marine sediment metagenome</name>
    <dbReference type="NCBI Taxonomy" id="412755"/>
    <lineage>
        <taxon>unclassified sequences</taxon>
        <taxon>metagenomes</taxon>
        <taxon>ecological metagenomes</taxon>
    </lineage>
</organism>
<evidence type="ECO:0000259" key="1">
    <source>
        <dbReference type="Pfam" id="PF01979"/>
    </source>
</evidence>
<dbReference type="GO" id="GO:0016810">
    <property type="term" value="F:hydrolase activity, acting on carbon-nitrogen (but not peptide) bonds"/>
    <property type="evidence" value="ECO:0007669"/>
    <property type="project" value="InterPro"/>
</dbReference>
<dbReference type="EMBL" id="BARS01000725">
    <property type="protein sequence ID" value="GAF81685.1"/>
    <property type="molecule type" value="Genomic_DNA"/>
</dbReference>
<reference evidence="2" key="1">
    <citation type="journal article" date="2014" name="Front. Microbiol.">
        <title>High frequency of phylogenetically diverse reductive dehalogenase-homologous genes in deep subseafloor sedimentary metagenomes.</title>
        <authorList>
            <person name="Kawai M."/>
            <person name="Futagami T."/>
            <person name="Toyoda A."/>
            <person name="Takaki Y."/>
            <person name="Nishi S."/>
            <person name="Hori S."/>
            <person name="Arai W."/>
            <person name="Tsubouchi T."/>
            <person name="Morono Y."/>
            <person name="Uchiyama I."/>
            <person name="Ito T."/>
            <person name="Fujiyama A."/>
            <person name="Inagaki F."/>
            <person name="Takami H."/>
        </authorList>
    </citation>
    <scope>NUCLEOTIDE SEQUENCE</scope>
    <source>
        <strain evidence="2">Expedition CK06-06</strain>
    </source>
</reference>
<comment type="caution">
    <text evidence="2">The sequence shown here is derived from an EMBL/GenBank/DDBJ whole genome shotgun (WGS) entry which is preliminary data.</text>
</comment>
<dbReference type="Gene3D" id="3.20.20.140">
    <property type="entry name" value="Metal-dependent hydrolases"/>
    <property type="match status" value="1"/>
</dbReference>
<dbReference type="Gene3D" id="2.30.40.10">
    <property type="entry name" value="Urease, subunit C, domain 1"/>
    <property type="match status" value="1"/>
</dbReference>
<dbReference type="InterPro" id="IPR011059">
    <property type="entry name" value="Metal-dep_hydrolase_composite"/>
</dbReference>
<sequence length="406" mass="43594">MKTILTNCTVIACTGKQPMKDVIVIVEDDKIAEVKAGTYSQAVGEGERVFDLEGGYVLPGLWDVHAHLGDLIPDPKHLLETESPIDYAIRAGRNAMDALRAGITGIRILGEDHYADVAWKRSFDAGVFVGPRLFVCGKAMCITGGHGHGTLGSVEVDGPYEMRKAVREQLKHGADQIKLMVTGGVMTAGEGMQESQFLLDEIQAATEVAHQKGKRVCVHAWGAAGIKTAIRGGVDSIEHGLLDDEAIEMMVENGVFYVPTLNVTQGEKQIFEGGMPDFMVEKILGSAKAHLEGFQKALKAGVKIACGADPSPVADFTLSEIEHLVRAGMTEMEALIAATRTSADLCGVADRMGTVEVGKLADLIVVSANPLEDISNIRKLKLVLKGGRLVDISPQEGLADFWELFF</sequence>
<dbReference type="AlphaFoldDB" id="X0TZU1"/>
<dbReference type="PANTHER" id="PTHR43135">
    <property type="entry name" value="ALPHA-D-RIBOSE 1-METHYLPHOSPHONATE 5-TRIPHOSPHATE DIPHOSPHATASE"/>
    <property type="match status" value="1"/>
</dbReference>
<dbReference type="InterPro" id="IPR006680">
    <property type="entry name" value="Amidohydro-rel"/>
</dbReference>
<dbReference type="Pfam" id="PF01979">
    <property type="entry name" value="Amidohydro_1"/>
    <property type="match status" value="1"/>
</dbReference>
<proteinExistence type="predicted"/>